<feature type="signal peptide" evidence="1">
    <location>
        <begin position="1"/>
        <end position="24"/>
    </location>
</feature>
<dbReference type="AlphaFoldDB" id="A0A089L7D6"/>
<keyword evidence="1" id="KW-0732">Signal</keyword>
<dbReference type="EMBL" id="CP009285">
    <property type="protein sequence ID" value="AIQ55970.1"/>
    <property type="molecule type" value="Genomic_DNA"/>
</dbReference>
<evidence type="ECO:0000313" key="3">
    <source>
        <dbReference type="EMBL" id="AIQ55970.1"/>
    </source>
</evidence>
<keyword evidence="4" id="KW-1185">Reference proteome</keyword>
<dbReference type="KEGG" id="pbd:PBOR_02560"/>
<dbReference type="RefSeq" id="WP_042210279.1">
    <property type="nucleotide sequence ID" value="NZ_CP009285.1"/>
</dbReference>
<dbReference type="Proteomes" id="UP000029518">
    <property type="component" value="Chromosome"/>
</dbReference>
<feature type="domain" description="Choice-of-anchor A" evidence="2">
    <location>
        <begin position="43"/>
        <end position="72"/>
    </location>
</feature>
<organism evidence="3 4">
    <name type="scientific">Paenibacillus borealis</name>
    <dbReference type="NCBI Taxonomy" id="160799"/>
    <lineage>
        <taxon>Bacteria</taxon>
        <taxon>Bacillati</taxon>
        <taxon>Bacillota</taxon>
        <taxon>Bacilli</taxon>
        <taxon>Bacillales</taxon>
        <taxon>Paenibacillaceae</taxon>
        <taxon>Paenibacillus</taxon>
    </lineage>
</organism>
<feature type="chain" id="PRO_5039493908" description="Choice-of-anchor A domain-containing protein" evidence="1">
    <location>
        <begin position="25"/>
        <end position="83"/>
    </location>
</feature>
<dbReference type="Pfam" id="PF20597">
    <property type="entry name" value="pAdhesive_15"/>
    <property type="match status" value="1"/>
</dbReference>
<evidence type="ECO:0000259" key="2">
    <source>
        <dbReference type="Pfam" id="PF20597"/>
    </source>
</evidence>
<name>A0A089L7D6_PAEBO</name>
<dbReference type="HOGENOM" id="CLU_2539359_0_0_9"/>
<proteinExistence type="predicted"/>
<dbReference type="InterPro" id="IPR026588">
    <property type="entry name" value="Choice_anch_A"/>
</dbReference>
<evidence type="ECO:0000256" key="1">
    <source>
        <dbReference type="SAM" id="SignalP"/>
    </source>
</evidence>
<sequence>MGKRVRKTAAFILAGVLTVSSVFTWGTEVRATSGVPYTPTPVLGIAGNFNAFIFDDFTQGNDQIEGRLAAGGGYYSLWRLRGS</sequence>
<gene>
    <name evidence="3" type="ORF">PBOR_02560</name>
</gene>
<evidence type="ECO:0000313" key="4">
    <source>
        <dbReference type="Proteomes" id="UP000029518"/>
    </source>
</evidence>
<reference evidence="3" key="1">
    <citation type="submission" date="2014-08" db="EMBL/GenBank/DDBJ databases">
        <title>Comparative genomics of the Paenibacillus odorifer group.</title>
        <authorList>
            <person name="den Bakker H.C."/>
            <person name="Tsai Y.-C.Y.-C."/>
            <person name="Martin N."/>
            <person name="Korlach J."/>
            <person name="Wiedmann M."/>
        </authorList>
    </citation>
    <scope>NUCLEOTIDE SEQUENCE [LARGE SCALE GENOMIC DNA]</scope>
    <source>
        <strain evidence="3">DSM 13188</strain>
    </source>
</reference>
<protein>
    <recommendedName>
        <fullName evidence="2">Choice-of-anchor A domain-containing protein</fullName>
    </recommendedName>
</protein>
<accession>A0A089L7D6</accession>